<feature type="binding site" evidence="7">
    <location>
        <position position="117"/>
    </location>
    <ligand>
        <name>Zn(2+)</name>
        <dbReference type="ChEBI" id="CHEBI:29105"/>
        <note>catalytic</note>
    </ligand>
</feature>
<dbReference type="NCBIfam" id="TIGR00043">
    <property type="entry name" value="rRNA maturation RNase YbeY"/>
    <property type="match status" value="1"/>
</dbReference>
<dbReference type="Pfam" id="PF02130">
    <property type="entry name" value="YbeY"/>
    <property type="match status" value="1"/>
</dbReference>
<keyword evidence="7" id="KW-0690">Ribosome biogenesis</keyword>
<keyword evidence="7" id="KW-0698">rRNA processing</keyword>
<comment type="cofactor">
    <cofactor evidence="7">
        <name>Zn(2+)</name>
        <dbReference type="ChEBI" id="CHEBI:29105"/>
    </cofactor>
    <text evidence="7">Binds 1 zinc ion.</text>
</comment>
<evidence type="ECO:0000256" key="5">
    <source>
        <dbReference type="ARBA" id="ARBA00022801"/>
    </source>
</evidence>
<dbReference type="EMBL" id="PEYE01000008">
    <property type="protein sequence ID" value="PIS39064.1"/>
    <property type="molecule type" value="Genomic_DNA"/>
</dbReference>
<keyword evidence="6 7" id="KW-0862">Zinc</keyword>
<protein>
    <recommendedName>
        <fullName evidence="7">Endoribonuclease YbeY</fullName>
        <ecNumber evidence="7">3.1.-.-</ecNumber>
    </recommendedName>
</protein>
<evidence type="ECO:0000256" key="6">
    <source>
        <dbReference type="ARBA" id="ARBA00022833"/>
    </source>
</evidence>
<keyword evidence="4 7" id="KW-0255">Endonuclease</keyword>
<keyword evidence="3 7" id="KW-0479">Metal-binding</keyword>
<gene>
    <name evidence="7 8" type="primary">ybeY</name>
    <name evidence="8" type="ORF">COT34_00360</name>
</gene>
<comment type="function">
    <text evidence="7">Single strand-specific metallo-endoribonuclease involved in late-stage 70S ribosome quality control and in maturation of the 3' terminus of the 16S rRNA.</text>
</comment>
<organism evidence="8 9">
    <name type="scientific">Candidatus Nealsonbacteria bacterium CG08_land_8_20_14_0_20_43_11</name>
    <dbReference type="NCBI Taxonomy" id="1974706"/>
    <lineage>
        <taxon>Bacteria</taxon>
        <taxon>Candidatus Nealsoniibacteriota</taxon>
    </lineage>
</organism>
<evidence type="ECO:0000256" key="3">
    <source>
        <dbReference type="ARBA" id="ARBA00022723"/>
    </source>
</evidence>
<comment type="similarity">
    <text evidence="1 7">Belongs to the endoribonuclease YbeY family.</text>
</comment>
<keyword evidence="7" id="KW-0963">Cytoplasm</keyword>
<dbReference type="InterPro" id="IPR002036">
    <property type="entry name" value="YbeY"/>
</dbReference>
<accession>A0A2M6T1L4</accession>
<dbReference type="EC" id="3.1.-.-" evidence="7"/>
<dbReference type="GO" id="GO:0008270">
    <property type="term" value="F:zinc ion binding"/>
    <property type="evidence" value="ECO:0007669"/>
    <property type="project" value="UniProtKB-UniRule"/>
</dbReference>
<evidence type="ECO:0000256" key="4">
    <source>
        <dbReference type="ARBA" id="ARBA00022759"/>
    </source>
</evidence>
<dbReference type="PROSITE" id="PS01306">
    <property type="entry name" value="UPF0054"/>
    <property type="match status" value="1"/>
</dbReference>
<comment type="caution">
    <text evidence="8">The sequence shown here is derived from an EMBL/GenBank/DDBJ whole genome shotgun (WGS) entry which is preliminary data.</text>
</comment>
<feature type="binding site" evidence="7">
    <location>
        <position position="113"/>
    </location>
    <ligand>
        <name>Zn(2+)</name>
        <dbReference type="ChEBI" id="CHEBI:29105"/>
        <note>catalytic</note>
    </ligand>
</feature>
<proteinExistence type="inferred from homology"/>
<dbReference type="GO" id="GO:0006364">
    <property type="term" value="P:rRNA processing"/>
    <property type="evidence" value="ECO:0007669"/>
    <property type="project" value="UniProtKB-UniRule"/>
</dbReference>
<dbReference type="AlphaFoldDB" id="A0A2M6T1L4"/>
<feature type="binding site" evidence="7">
    <location>
        <position position="123"/>
    </location>
    <ligand>
        <name>Zn(2+)</name>
        <dbReference type="ChEBI" id="CHEBI:29105"/>
        <note>catalytic</note>
    </ligand>
</feature>
<dbReference type="GO" id="GO:0005737">
    <property type="term" value="C:cytoplasm"/>
    <property type="evidence" value="ECO:0007669"/>
    <property type="project" value="UniProtKB-SubCell"/>
</dbReference>
<evidence type="ECO:0000313" key="8">
    <source>
        <dbReference type="EMBL" id="PIS39064.1"/>
    </source>
</evidence>
<sequence length="150" mass="17601">MIEINNLSRSRIEEKFVRQICEQVLKGEEANNKNLSLAFVSGARIKELNWQYRQKKGLTDVLSFSEKEIPGWPKNREPFSFLGETIICPETVRKNARRLKNDFKKELARVVIHSLLHLSGYKHEGNEKEARRMRARENYYLLEKLAGVLK</sequence>
<dbReference type="Gene3D" id="3.40.390.30">
    <property type="entry name" value="Metalloproteases ('zincins'), catalytic domain"/>
    <property type="match status" value="1"/>
</dbReference>
<dbReference type="HAMAP" id="MF_00009">
    <property type="entry name" value="Endoribonucl_YbeY"/>
    <property type="match status" value="1"/>
</dbReference>
<name>A0A2M6T1L4_9BACT</name>
<dbReference type="GO" id="GO:0004521">
    <property type="term" value="F:RNA endonuclease activity"/>
    <property type="evidence" value="ECO:0007669"/>
    <property type="project" value="UniProtKB-UniRule"/>
</dbReference>
<reference evidence="9" key="1">
    <citation type="submission" date="2017-09" db="EMBL/GenBank/DDBJ databases">
        <title>Depth-based differentiation of microbial function through sediment-hosted aquifers and enrichment of novel symbionts in the deep terrestrial subsurface.</title>
        <authorList>
            <person name="Probst A.J."/>
            <person name="Ladd B."/>
            <person name="Jarett J.K."/>
            <person name="Geller-Mcgrath D.E."/>
            <person name="Sieber C.M.K."/>
            <person name="Emerson J.B."/>
            <person name="Anantharaman K."/>
            <person name="Thomas B.C."/>
            <person name="Malmstrom R."/>
            <person name="Stieglmeier M."/>
            <person name="Klingl A."/>
            <person name="Woyke T."/>
            <person name="Ryan C.M."/>
            <person name="Banfield J.F."/>
        </authorList>
    </citation>
    <scope>NUCLEOTIDE SEQUENCE [LARGE SCALE GENOMIC DNA]</scope>
</reference>
<dbReference type="PANTHER" id="PTHR46986">
    <property type="entry name" value="ENDORIBONUCLEASE YBEY, CHLOROPLASTIC"/>
    <property type="match status" value="1"/>
</dbReference>
<evidence type="ECO:0000256" key="7">
    <source>
        <dbReference type="HAMAP-Rule" id="MF_00009"/>
    </source>
</evidence>
<dbReference type="PANTHER" id="PTHR46986:SF1">
    <property type="entry name" value="ENDORIBONUCLEASE YBEY, CHLOROPLASTIC"/>
    <property type="match status" value="1"/>
</dbReference>
<evidence type="ECO:0000256" key="1">
    <source>
        <dbReference type="ARBA" id="ARBA00010875"/>
    </source>
</evidence>
<dbReference type="InterPro" id="IPR023091">
    <property type="entry name" value="MetalPrtase_cat_dom_sf_prd"/>
</dbReference>
<keyword evidence="5 7" id="KW-0378">Hydrolase</keyword>
<evidence type="ECO:0000313" key="9">
    <source>
        <dbReference type="Proteomes" id="UP000229390"/>
    </source>
</evidence>
<comment type="subcellular location">
    <subcellularLocation>
        <location evidence="7">Cytoplasm</location>
    </subcellularLocation>
</comment>
<keyword evidence="2 7" id="KW-0540">Nuclease</keyword>
<dbReference type="InterPro" id="IPR020549">
    <property type="entry name" value="YbeY_CS"/>
</dbReference>
<dbReference type="Proteomes" id="UP000229390">
    <property type="component" value="Unassembled WGS sequence"/>
</dbReference>
<dbReference type="GO" id="GO:0004222">
    <property type="term" value="F:metalloendopeptidase activity"/>
    <property type="evidence" value="ECO:0007669"/>
    <property type="project" value="InterPro"/>
</dbReference>
<evidence type="ECO:0000256" key="2">
    <source>
        <dbReference type="ARBA" id="ARBA00022722"/>
    </source>
</evidence>
<dbReference type="SUPFAM" id="SSF55486">
    <property type="entry name" value="Metalloproteases ('zincins'), catalytic domain"/>
    <property type="match status" value="1"/>
</dbReference>